<dbReference type="AlphaFoldDB" id="A0A3S3QD82"/>
<dbReference type="InterPro" id="IPR019557">
    <property type="entry name" value="AminoTfrase-like_pln_mobile"/>
</dbReference>
<dbReference type="EMBL" id="QPKB01000004">
    <property type="protein sequence ID" value="RWR83521.1"/>
    <property type="molecule type" value="Genomic_DNA"/>
</dbReference>
<feature type="domain" description="Aminotransferase-like plant mobile" evidence="1">
    <location>
        <begin position="102"/>
        <end position="228"/>
    </location>
</feature>
<dbReference type="GO" id="GO:0010073">
    <property type="term" value="P:meristem maintenance"/>
    <property type="evidence" value="ECO:0007669"/>
    <property type="project" value="InterPro"/>
</dbReference>
<dbReference type="PANTHER" id="PTHR46033:SF8">
    <property type="entry name" value="PROTEIN MAINTENANCE OF MERISTEMS-LIKE"/>
    <property type="match status" value="1"/>
</dbReference>
<dbReference type="Pfam" id="PF10536">
    <property type="entry name" value="PMD"/>
    <property type="match status" value="1"/>
</dbReference>
<protein>
    <submittedName>
        <fullName evidence="2">Serine/threonine-protein phosphatase 7 long form isoform X1</fullName>
    </submittedName>
</protein>
<accession>A0A3S3QD82</accession>
<evidence type="ECO:0000259" key="1">
    <source>
        <dbReference type="Pfam" id="PF10536"/>
    </source>
</evidence>
<gene>
    <name evidence="2" type="ORF">CKAN_01227800</name>
</gene>
<proteinExistence type="predicted"/>
<dbReference type="OrthoDB" id="1431228at2759"/>
<dbReference type="STRING" id="337451.A0A3S3QD82"/>
<evidence type="ECO:0000313" key="2">
    <source>
        <dbReference type="EMBL" id="RWR83521.1"/>
    </source>
</evidence>
<name>A0A3S3QD82_9MAGN</name>
<dbReference type="PANTHER" id="PTHR46033">
    <property type="entry name" value="PROTEIN MAIN-LIKE 2"/>
    <property type="match status" value="1"/>
</dbReference>
<keyword evidence="3" id="KW-1185">Reference proteome</keyword>
<reference evidence="2 3" key="1">
    <citation type="journal article" date="2019" name="Nat. Plants">
        <title>Stout camphor tree genome fills gaps in understanding of flowering plant genome evolution.</title>
        <authorList>
            <person name="Chaw S.M."/>
            <person name="Liu Y.C."/>
            <person name="Wu Y.W."/>
            <person name="Wang H.Y."/>
            <person name="Lin C.I."/>
            <person name="Wu C.S."/>
            <person name="Ke H.M."/>
            <person name="Chang L.Y."/>
            <person name="Hsu C.Y."/>
            <person name="Yang H.T."/>
            <person name="Sudianto E."/>
            <person name="Hsu M.H."/>
            <person name="Wu K.P."/>
            <person name="Wang L.N."/>
            <person name="Leebens-Mack J.H."/>
            <person name="Tsai I.J."/>
        </authorList>
    </citation>
    <scope>NUCLEOTIDE SEQUENCE [LARGE SCALE GENOMIC DNA]</scope>
    <source>
        <strain evidence="3">cv. Chaw 1501</strain>
        <tissue evidence="2">Young leaves</tissue>
    </source>
</reference>
<sequence length="253" mass="28880">MTITLDDVATILQIPIIGQSVSYNAISTVADAQSLLVFALGVKLEEAHDELVLAQGQSVRMEWLRSRISNVSDAHPEEMIMCAARAYFLYLLGCTLFTNKSALGLASRYGVRQIAGYLTLLEAWVYELFEDIMSNLNLQYSESQPRAHHWIPRRESGEAMSTLQALREKIDMMGTNRITWDPYNRIRHHHRFHEVAFYSGYIKCMDVVEPYHPDRVFRQFGRIQSIPPAPLAPIRVTQGPTATQYHIAYGYLD</sequence>
<dbReference type="InterPro" id="IPR044824">
    <property type="entry name" value="MAIN-like"/>
</dbReference>
<dbReference type="Proteomes" id="UP000283530">
    <property type="component" value="Unassembled WGS sequence"/>
</dbReference>
<comment type="caution">
    <text evidence="2">The sequence shown here is derived from an EMBL/GenBank/DDBJ whole genome shotgun (WGS) entry which is preliminary data.</text>
</comment>
<evidence type="ECO:0000313" key="3">
    <source>
        <dbReference type="Proteomes" id="UP000283530"/>
    </source>
</evidence>
<organism evidence="2 3">
    <name type="scientific">Cinnamomum micranthum f. kanehirae</name>
    <dbReference type="NCBI Taxonomy" id="337451"/>
    <lineage>
        <taxon>Eukaryota</taxon>
        <taxon>Viridiplantae</taxon>
        <taxon>Streptophyta</taxon>
        <taxon>Embryophyta</taxon>
        <taxon>Tracheophyta</taxon>
        <taxon>Spermatophyta</taxon>
        <taxon>Magnoliopsida</taxon>
        <taxon>Magnoliidae</taxon>
        <taxon>Laurales</taxon>
        <taxon>Lauraceae</taxon>
        <taxon>Cinnamomum</taxon>
    </lineage>
</organism>